<dbReference type="PANTHER" id="PTHR10039">
    <property type="entry name" value="AMELOGENIN"/>
    <property type="match status" value="1"/>
</dbReference>
<gene>
    <name evidence="5" type="ORF">K432DRAFT_436450</name>
</gene>
<keyword evidence="6" id="KW-1185">Reference proteome</keyword>
<dbReference type="Proteomes" id="UP000250266">
    <property type="component" value="Unassembled WGS sequence"/>
</dbReference>
<keyword evidence="2" id="KW-0040">ANK repeat</keyword>
<dbReference type="Gene3D" id="1.25.40.20">
    <property type="entry name" value="Ankyrin repeat-containing domain"/>
    <property type="match status" value="1"/>
</dbReference>
<protein>
    <recommendedName>
        <fullName evidence="7">NACHT domain-containing protein</fullName>
    </recommendedName>
</protein>
<feature type="domain" description="Nephrocystin 3-like N-terminal" evidence="4">
    <location>
        <begin position="277"/>
        <end position="421"/>
    </location>
</feature>
<dbReference type="PANTHER" id="PTHR10039:SF10">
    <property type="entry name" value="NACHT DOMAIN-CONTAINING PROTEIN"/>
    <property type="match status" value="1"/>
</dbReference>
<feature type="domain" description="GPI inositol-deacylase winged helix" evidence="3">
    <location>
        <begin position="544"/>
        <end position="626"/>
    </location>
</feature>
<dbReference type="AlphaFoldDB" id="A0A8E2JCJ1"/>
<dbReference type="PROSITE" id="PS50297">
    <property type="entry name" value="ANK_REP_REGION"/>
    <property type="match status" value="1"/>
</dbReference>
<dbReference type="Pfam" id="PF12796">
    <property type="entry name" value="Ank_2"/>
    <property type="match status" value="1"/>
</dbReference>
<dbReference type="EMBL" id="KV745116">
    <property type="protein sequence ID" value="OCK77585.1"/>
    <property type="molecule type" value="Genomic_DNA"/>
</dbReference>
<dbReference type="SUPFAM" id="SSF52540">
    <property type="entry name" value="P-loop containing nucleoside triphosphate hydrolases"/>
    <property type="match status" value="1"/>
</dbReference>
<dbReference type="InterPro" id="IPR054471">
    <property type="entry name" value="GPIID_WHD"/>
</dbReference>
<dbReference type="InterPro" id="IPR027417">
    <property type="entry name" value="P-loop_NTPase"/>
</dbReference>
<dbReference type="InterPro" id="IPR002110">
    <property type="entry name" value="Ankyrin_rpt"/>
</dbReference>
<dbReference type="InterPro" id="IPR036770">
    <property type="entry name" value="Ankyrin_rpt-contain_sf"/>
</dbReference>
<accession>A0A8E2JCJ1</accession>
<dbReference type="OrthoDB" id="7464126at2759"/>
<evidence type="ECO:0008006" key="7">
    <source>
        <dbReference type="Google" id="ProtNLM"/>
    </source>
</evidence>
<proteinExistence type="predicted"/>
<dbReference type="Pfam" id="PF24883">
    <property type="entry name" value="NPHP3_N"/>
    <property type="match status" value="1"/>
</dbReference>
<dbReference type="Pfam" id="PF22939">
    <property type="entry name" value="WHD_GPIID"/>
    <property type="match status" value="1"/>
</dbReference>
<evidence type="ECO:0000259" key="3">
    <source>
        <dbReference type="Pfam" id="PF22939"/>
    </source>
</evidence>
<evidence type="ECO:0000256" key="1">
    <source>
        <dbReference type="ARBA" id="ARBA00022737"/>
    </source>
</evidence>
<dbReference type="PROSITE" id="PS50088">
    <property type="entry name" value="ANK_REPEAT"/>
    <property type="match status" value="1"/>
</dbReference>
<dbReference type="Gene3D" id="3.40.50.300">
    <property type="entry name" value="P-loop containing nucleotide triphosphate hydrolases"/>
    <property type="match status" value="1"/>
</dbReference>
<dbReference type="InterPro" id="IPR056884">
    <property type="entry name" value="NPHP3-like_N"/>
</dbReference>
<feature type="repeat" description="ANK" evidence="2">
    <location>
        <begin position="764"/>
        <end position="788"/>
    </location>
</feature>
<dbReference type="SUPFAM" id="SSF48403">
    <property type="entry name" value="Ankyrin repeat"/>
    <property type="match status" value="1"/>
</dbReference>
<evidence type="ECO:0000256" key="2">
    <source>
        <dbReference type="PROSITE-ProRule" id="PRU00023"/>
    </source>
</evidence>
<keyword evidence="1" id="KW-0677">Repeat</keyword>
<name>A0A8E2JCJ1_9PEZI</name>
<dbReference type="SMART" id="SM00248">
    <property type="entry name" value="ANK"/>
    <property type="match status" value="2"/>
</dbReference>
<organism evidence="5 6">
    <name type="scientific">Lepidopterella palustris CBS 459.81</name>
    <dbReference type="NCBI Taxonomy" id="1314670"/>
    <lineage>
        <taxon>Eukaryota</taxon>
        <taxon>Fungi</taxon>
        <taxon>Dikarya</taxon>
        <taxon>Ascomycota</taxon>
        <taxon>Pezizomycotina</taxon>
        <taxon>Dothideomycetes</taxon>
        <taxon>Pleosporomycetidae</taxon>
        <taxon>Mytilinidiales</taxon>
        <taxon>Argynnaceae</taxon>
        <taxon>Lepidopterella</taxon>
    </lineage>
</organism>
<evidence type="ECO:0000313" key="5">
    <source>
        <dbReference type="EMBL" id="OCK77585.1"/>
    </source>
</evidence>
<sequence>MSVVLANASRLKSEIRLAQAVSQFEADLSSEEKATFHTYRSQSLYSPPDSSDVMRFTAEIDRRACGKVGDRCFGPRFTNILQAAQQFAALGDIVVGGPQNIIACGVWSLVRISLLSIVNIPSYLEKLSTLFMNVGRSAPRYQQIALLYSRSKSLQSHLSEFFLVVVRLCHQLLKSTQMSTFRQVASTLSDSDIKTFQSELDLWANSIKEEINLLMAKKIEEEAQENSRFSALSSKHFKSVSYQQKLATNLRVLDFCSTYDYETTWKQTRKAGNATLFGQDAEYQEWKGRANSCTLMYTGKLGSGKSILLANIVDDLNIDVQSKNITVAYFFCRHDIPESLKARTVIGSLTRQLLRTIPDLAIVAELCNETSSALCFEKILSLLRHALPPDHKAYFVLDGLDECDYSERETLVEQILRLQETLTLLLCVSFRVEPGYPLKLSPERFTAARITSIPDDNPDIEAFIEAELERCLKSSKLAIGEPALILEIQDALLKGSQGMFLWVALQIQSLCAMKTDQAIRNALADLPKDLSETFSRILRSSEESGKSYQRQILQLITVAYRPLTTDELREALSVVPGDAVWAPSRLLNDLYSTLRCCGCLLTVDEEESTIRLVHHSVKQFLLGSFKDSANTGFLIESAQKAMADIIVTYLSYGNFETQLSTVVAPQIMTGLVPPTIIHSTLDSSSTIRNLALKLLKSRKRQGHLAEMSKNFSSRLINKFYFYSYAKSFWLQHIFYVSGQEPVIYDLLLRLLEENLLGANVTTEDSWTPMMWAAQNGNEVVVKLLLETGKVNANSKNSKGQTPLLSATVWKRKAVVKLLLETGKVDVNLKDKSGRTPLLQAVARSTSI</sequence>
<evidence type="ECO:0000259" key="4">
    <source>
        <dbReference type="Pfam" id="PF24883"/>
    </source>
</evidence>
<reference evidence="5 6" key="1">
    <citation type="journal article" date="2016" name="Nat. Commun.">
        <title>Ectomycorrhizal ecology is imprinted in the genome of the dominant symbiotic fungus Cenococcum geophilum.</title>
        <authorList>
            <consortium name="DOE Joint Genome Institute"/>
            <person name="Peter M."/>
            <person name="Kohler A."/>
            <person name="Ohm R.A."/>
            <person name="Kuo A."/>
            <person name="Krutzmann J."/>
            <person name="Morin E."/>
            <person name="Arend M."/>
            <person name="Barry K.W."/>
            <person name="Binder M."/>
            <person name="Choi C."/>
            <person name="Clum A."/>
            <person name="Copeland A."/>
            <person name="Grisel N."/>
            <person name="Haridas S."/>
            <person name="Kipfer T."/>
            <person name="LaButti K."/>
            <person name="Lindquist E."/>
            <person name="Lipzen A."/>
            <person name="Maire R."/>
            <person name="Meier B."/>
            <person name="Mihaltcheva S."/>
            <person name="Molinier V."/>
            <person name="Murat C."/>
            <person name="Poggeler S."/>
            <person name="Quandt C.A."/>
            <person name="Sperisen C."/>
            <person name="Tritt A."/>
            <person name="Tisserant E."/>
            <person name="Crous P.W."/>
            <person name="Henrissat B."/>
            <person name="Nehls U."/>
            <person name="Egli S."/>
            <person name="Spatafora J.W."/>
            <person name="Grigoriev I.V."/>
            <person name="Martin F.M."/>
        </authorList>
    </citation>
    <scope>NUCLEOTIDE SEQUENCE [LARGE SCALE GENOMIC DNA]</scope>
    <source>
        <strain evidence="5 6">CBS 459.81</strain>
    </source>
</reference>
<evidence type="ECO:0000313" key="6">
    <source>
        <dbReference type="Proteomes" id="UP000250266"/>
    </source>
</evidence>